<feature type="transmembrane region" description="Helical" evidence="12">
    <location>
        <begin position="389"/>
        <end position="408"/>
    </location>
</feature>
<dbReference type="InterPro" id="IPR027417">
    <property type="entry name" value="P-loop_NTPase"/>
</dbReference>
<feature type="transmembrane region" description="Helical" evidence="12">
    <location>
        <begin position="1146"/>
        <end position="1174"/>
    </location>
</feature>
<dbReference type="FunFam" id="1.20.1560.10:FF:000013">
    <property type="entry name" value="ABC transporter C family member 2"/>
    <property type="match status" value="1"/>
</dbReference>
<dbReference type="PROSITE" id="PS51257">
    <property type="entry name" value="PROKAR_LIPOPROTEIN"/>
    <property type="match status" value="1"/>
</dbReference>
<dbReference type="Pfam" id="PF24357">
    <property type="entry name" value="TMD0_ABC"/>
    <property type="match status" value="1"/>
</dbReference>
<feature type="transmembrane region" description="Helical" evidence="12">
    <location>
        <begin position="57"/>
        <end position="79"/>
    </location>
</feature>
<reference evidence="15 16" key="1">
    <citation type="submission" date="2019-09" db="EMBL/GenBank/DDBJ databases">
        <authorList>
            <person name="Brejova B."/>
        </authorList>
    </citation>
    <scope>NUCLEOTIDE SEQUENCE [LARGE SCALE GENOMIC DNA]</scope>
</reference>
<dbReference type="SUPFAM" id="SSF90123">
    <property type="entry name" value="ABC transporter transmembrane region"/>
    <property type="match status" value="2"/>
</dbReference>
<dbReference type="Proteomes" id="UP000398389">
    <property type="component" value="Unassembled WGS sequence"/>
</dbReference>
<dbReference type="InterPro" id="IPR056227">
    <property type="entry name" value="TMD0_ABC"/>
</dbReference>
<dbReference type="InterPro" id="IPR011527">
    <property type="entry name" value="ABC1_TM_dom"/>
</dbReference>
<dbReference type="Gene3D" id="3.40.50.300">
    <property type="entry name" value="P-loop containing nucleotide triphosphate hydrolases"/>
    <property type="match status" value="2"/>
</dbReference>
<feature type="region of interest" description="Disordered" evidence="11">
    <location>
        <begin position="897"/>
        <end position="972"/>
    </location>
</feature>
<feature type="transmembrane region" description="Helical" evidence="12">
    <location>
        <begin position="99"/>
        <end position="117"/>
    </location>
</feature>
<feature type="transmembrane region" description="Helical" evidence="12">
    <location>
        <begin position="1018"/>
        <end position="1036"/>
    </location>
</feature>
<keyword evidence="6" id="KW-0547">Nucleotide-binding</keyword>
<feature type="transmembrane region" description="Helical" evidence="12">
    <location>
        <begin position="547"/>
        <end position="573"/>
    </location>
</feature>
<evidence type="ECO:0000313" key="16">
    <source>
        <dbReference type="Proteomes" id="UP000398389"/>
    </source>
</evidence>
<evidence type="ECO:0000256" key="6">
    <source>
        <dbReference type="ARBA" id="ARBA00022741"/>
    </source>
</evidence>
<feature type="transmembrane region" description="Helical" evidence="12">
    <location>
        <begin position="310"/>
        <end position="328"/>
    </location>
</feature>
<evidence type="ECO:0000259" key="13">
    <source>
        <dbReference type="PROSITE" id="PS50893"/>
    </source>
</evidence>
<dbReference type="RefSeq" id="XP_031851305.1">
    <property type="nucleotide sequence ID" value="XM_031995414.1"/>
</dbReference>
<evidence type="ECO:0000256" key="10">
    <source>
        <dbReference type="ARBA" id="ARBA00023136"/>
    </source>
</evidence>
<evidence type="ECO:0000256" key="7">
    <source>
        <dbReference type="ARBA" id="ARBA00022840"/>
    </source>
</evidence>
<protein>
    <recommendedName>
        <fullName evidence="17">Bile pigment transporter 1</fullName>
    </recommendedName>
</protein>
<dbReference type="OrthoDB" id="6500128at2759"/>
<feature type="transmembrane region" description="Helical" evidence="12">
    <location>
        <begin position="1056"/>
        <end position="1076"/>
    </location>
</feature>
<dbReference type="InterPro" id="IPR003593">
    <property type="entry name" value="AAA+_ATPase"/>
</dbReference>
<comment type="similarity">
    <text evidence="2">Belongs to the ABC transporter superfamily. ABCC family. Conjugate transporter (TC 3.A.1.208) subfamily.</text>
</comment>
<dbReference type="PANTHER" id="PTHR24223:SF443">
    <property type="entry name" value="MULTIDRUG-RESISTANCE LIKE PROTEIN 1, ISOFORM I"/>
    <property type="match status" value="1"/>
</dbReference>
<dbReference type="GO" id="GO:0140359">
    <property type="term" value="F:ABC-type transporter activity"/>
    <property type="evidence" value="ECO:0007669"/>
    <property type="project" value="InterPro"/>
</dbReference>
<gene>
    <name evidence="15" type="ORF">SAPINGB_P000691</name>
</gene>
<feature type="compositionally biased region" description="Low complexity" evidence="11">
    <location>
        <begin position="960"/>
        <end position="970"/>
    </location>
</feature>
<evidence type="ECO:0000259" key="14">
    <source>
        <dbReference type="PROSITE" id="PS50929"/>
    </source>
</evidence>
<dbReference type="InterPro" id="IPR050173">
    <property type="entry name" value="ABC_transporter_C-like"/>
</dbReference>
<dbReference type="GO" id="GO:0016887">
    <property type="term" value="F:ATP hydrolysis activity"/>
    <property type="evidence" value="ECO:0007669"/>
    <property type="project" value="InterPro"/>
</dbReference>
<dbReference type="GO" id="GO:0000329">
    <property type="term" value="C:fungal-type vacuole membrane"/>
    <property type="evidence" value="ECO:0007669"/>
    <property type="project" value="UniProtKB-ARBA"/>
</dbReference>
<feature type="domain" description="ABC transporter" evidence="13">
    <location>
        <begin position="1340"/>
        <end position="1578"/>
    </location>
</feature>
<feature type="transmembrane region" description="Helical" evidence="12">
    <location>
        <begin position="1250"/>
        <end position="1268"/>
    </location>
</feature>
<keyword evidence="8" id="KW-1278">Translocase</keyword>
<feature type="compositionally biased region" description="Basic and acidic residues" evidence="11">
    <location>
        <begin position="948"/>
        <end position="958"/>
    </location>
</feature>
<evidence type="ECO:0000256" key="8">
    <source>
        <dbReference type="ARBA" id="ARBA00022967"/>
    </source>
</evidence>
<dbReference type="CDD" id="cd18579">
    <property type="entry name" value="ABC_6TM_ABCC_D1"/>
    <property type="match status" value="1"/>
</dbReference>
<dbReference type="InterPro" id="IPR003439">
    <property type="entry name" value="ABC_transporter-like_ATP-bd"/>
</dbReference>
<dbReference type="SUPFAM" id="SSF52540">
    <property type="entry name" value="P-loop containing nucleoside triphosphate hydrolases"/>
    <property type="match status" value="2"/>
</dbReference>
<dbReference type="Gene3D" id="1.20.1560.10">
    <property type="entry name" value="ABC transporter type 1, transmembrane domain"/>
    <property type="match status" value="2"/>
</dbReference>
<feature type="transmembrane region" description="Helical" evidence="12">
    <location>
        <begin position="183"/>
        <end position="206"/>
    </location>
</feature>
<comment type="subcellular location">
    <subcellularLocation>
        <location evidence="1">Vacuole membrane</location>
        <topology evidence="1">Multi-pass membrane protein</topology>
    </subcellularLocation>
</comment>
<evidence type="ECO:0000256" key="2">
    <source>
        <dbReference type="ARBA" id="ARBA00009726"/>
    </source>
</evidence>
<evidence type="ECO:0000256" key="4">
    <source>
        <dbReference type="ARBA" id="ARBA00022692"/>
    </source>
</evidence>
<feature type="transmembrane region" description="Helical" evidence="12">
    <location>
        <begin position="428"/>
        <end position="451"/>
    </location>
</feature>
<dbReference type="Pfam" id="PF00664">
    <property type="entry name" value="ABC_membrane"/>
    <property type="match status" value="2"/>
</dbReference>
<feature type="domain" description="ABC transmembrane type-1" evidence="14">
    <location>
        <begin position="1038"/>
        <end position="1303"/>
    </location>
</feature>
<keyword evidence="3" id="KW-0813">Transport</keyword>
<feature type="transmembrane region" description="Helical" evidence="12">
    <location>
        <begin position="471"/>
        <end position="491"/>
    </location>
</feature>
<dbReference type="PROSITE" id="PS50893">
    <property type="entry name" value="ABC_TRANSPORTER_2"/>
    <property type="match status" value="2"/>
</dbReference>
<keyword evidence="9 12" id="KW-1133">Transmembrane helix</keyword>
<evidence type="ECO:0000256" key="11">
    <source>
        <dbReference type="SAM" id="MobiDB-lite"/>
    </source>
</evidence>
<feature type="transmembrane region" description="Helical" evidence="12">
    <location>
        <begin position="123"/>
        <end position="141"/>
    </location>
</feature>
<feature type="transmembrane region" description="Helical" evidence="12">
    <location>
        <begin position="153"/>
        <end position="171"/>
    </location>
</feature>
<keyword evidence="4 12" id="KW-0812">Transmembrane</keyword>
<dbReference type="GeneID" id="43579514"/>
<dbReference type="GO" id="GO:0005524">
    <property type="term" value="F:ATP binding"/>
    <property type="evidence" value="ECO:0007669"/>
    <property type="project" value="UniProtKB-KW"/>
</dbReference>
<keyword evidence="7" id="KW-0067">ATP-binding</keyword>
<dbReference type="EMBL" id="CABVLU010000001">
    <property type="protein sequence ID" value="VVT45261.1"/>
    <property type="molecule type" value="Genomic_DNA"/>
</dbReference>
<evidence type="ECO:0000256" key="12">
    <source>
        <dbReference type="SAM" id="Phobius"/>
    </source>
</evidence>
<dbReference type="FunFam" id="3.40.50.300:FF:000565">
    <property type="entry name" value="ABC bile acid transporter"/>
    <property type="match status" value="1"/>
</dbReference>
<dbReference type="PANTHER" id="PTHR24223">
    <property type="entry name" value="ATP-BINDING CASSETTE SUB-FAMILY C"/>
    <property type="match status" value="1"/>
</dbReference>
<accession>A0A5E8B391</accession>
<dbReference type="PROSITE" id="PS00211">
    <property type="entry name" value="ABC_TRANSPORTER_1"/>
    <property type="match status" value="2"/>
</dbReference>
<evidence type="ECO:0000256" key="1">
    <source>
        <dbReference type="ARBA" id="ARBA00004128"/>
    </source>
</evidence>
<name>A0A5E8B391_9ASCO</name>
<proteinExistence type="inferred from homology"/>
<feature type="domain" description="ABC transporter" evidence="13">
    <location>
        <begin position="649"/>
        <end position="872"/>
    </location>
</feature>
<feature type="compositionally biased region" description="Acidic residues" evidence="11">
    <location>
        <begin position="897"/>
        <end position="915"/>
    </location>
</feature>
<evidence type="ECO:0000256" key="5">
    <source>
        <dbReference type="ARBA" id="ARBA00022737"/>
    </source>
</evidence>
<evidence type="ECO:0008006" key="17">
    <source>
        <dbReference type="Google" id="ProtNLM"/>
    </source>
</evidence>
<evidence type="ECO:0000256" key="9">
    <source>
        <dbReference type="ARBA" id="ARBA00022989"/>
    </source>
</evidence>
<dbReference type="SMART" id="SM00382">
    <property type="entry name" value="AAA"/>
    <property type="match status" value="2"/>
</dbReference>
<feature type="compositionally biased region" description="Basic residues" evidence="11">
    <location>
        <begin position="921"/>
        <end position="939"/>
    </location>
</feature>
<sequence>MDNKLAFSDQYHSLLLSSSSPLFSTFSSCSSPSFLSKLCGDTCWTALDSDGNLSPCFVNSVILIVPPAIILLFGFFAPYSHAETYNSTTNLPWYYHAKIILATMAVLCNTLVAFLIYQSPFPSLSYAFLTPCISAILLLRAITIHVLEDIRGVPSGVLLIYWLVSIISYSVKLFNSFQTNSTAITILYAFLILISISVFLLEYIPFKILIQRQPRQYGTFSSYSSIPQDQNDIESQPSNTPIPSKALLDNADIFSRFAFAWMNPLISKATSGELTPSDLPVVDSNCNSTALASKFLFYWTSRSSDKISQLILALFKSFGGLVLLTGVFEFVTDLLGMAQPFLLRYLILFAQSYYRNDGTPPQAPEIGFYISLGMFSFAMAKTFARTHAFLVNINLMLSVRAALSSVIYKKALRITPAERQQKSTGEIVNLMSTDVIIIVRIFYMISTLWQAPIKLAMCLTGLYHLLGPSAFVGPSLIVAVLPLNSYMTSLLKKKRRKQMKYKDMRIRQTTEFLTNIKSLKLYGWEPPLIDKINFIRNNKQLKNLKKLVVFSSVIDFLWVIIPCIITTSSFAAFAYLENQPLTPDIVFPALSLFFMMNGPILDFPKTLVSSVNSLVSFQRVRDFLVSDELSKKNFECVQPGTINYGDTTVLINNASFGWDHDTPYLKNIYYEACKGELSCIVGKVGCGKTSFLKSLLGELHCQSGSVKIKGNIAYVSQDMWLMNASLRENILFGHKYDERFYNLTIECCALTPDIELLPDGDQTEIGEMGISLSGGQKARVSLARAVYACADIYLLDDPLSAVDEHVAAHVMDKVLSSEGILGTKTRIFATNSIHALQCADTIVLLKDGHITQTGTFSDIMNPNAPDSDIKNLINEFGRHSDDDALQSFETIVTPLEEYDEADENSNSHEDDEVEDNEHIPRHMRFQASHRRTHSSHTLRRASLETLDDSFKGKGDKNKLPPSSHSPSPASTIVETMPLLAPPVKNLPKRTGKTEEKAEQGHVKWQVYKNYIQACNIKAVIITVAVVIISSLDSVTTKFWLKHWSERNSEEGGNVNIKFYLGTYLGIGMTFALLGVARKAVVKIYCGLNASKKLHEEMLQAVAHAPMQFFETTPTGRIINRFSSDIVELDEDLPSNFLEMIWVITDILISVVVIVYGAPMVLFILFPLVGVYAYYQKYYASASRALKRLLVISRSPIYSHFQETLTGSSTIRAFDQVERFEHINAVNLDYNLRAIFLFRGVNRWLSMRQQTIGSILTFATAIFVTYGAITRSISPGLIGVVMGYSAVLSEDISYFIKTAVSLETSIIAVERIMEYCNLKGEAPAVIEETRPEPQWPERGTIEFVDYSTRYRDNLDLILQDISLSIKSQEKVGVVGRTGAGKSSLIMALFRIIEPVEGKIIIDKKNISTLGLADLRSHLSIIPQDSQIFEGTVRQNLDPLSQHSDVELWHALELAHLADFVRTTLSGGQEGLDASLKEGGSNISAGQKQLICLARALLHDSAILVLDEATASVDVATDKLIQETIRKEFKNKTIVTIAHRLNTIMDSDRILVLERGHIAEFDTPANLLANPQSEFYALCKRGGLI</sequence>
<dbReference type="InterPro" id="IPR017871">
    <property type="entry name" value="ABC_transporter-like_CS"/>
</dbReference>
<keyword evidence="5" id="KW-0677">Repeat</keyword>
<evidence type="ECO:0000313" key="15">
    <source>
        <dbReference type="EMBL" id="VVT45261.1"/>
    </source>
</evidence>
<keyword evidence="10 12" id="KW-0472">Membrane</keyword>
<feature type="domain" description="ABC transmembrane type-1" evidence="14">
    <location>
        <begin position="323"/>
        <end position="612"/>
    </location>
</feature>
<dbReference type="InterPro" id="IPR044726">
    <property type="entry name" value="ABCC_6TM_D2"/>
</dbReference>
<dbReference type="CDD" id="cd03244">
    <property type="entry name" value="ABCC_MRP_domain2"/>
    <property type="match status" value="1"/>
</dbReference>
<keyword evidence="16" id="KW-1185">Reference proteome</keyword>
<dbReference type="FunFam" id="3.40.50.300:FF:000450">
    <property type="entry name" value="ABC transporter C family member 2"/>
    <property type="match status" value="1"/>
</dbReference>
<evidence type="ECO:0000256" key="3">
    <source>
        <dbReference type="ARBA" id="ARBA00022448"/>
    </source>
</evidence>
<dbReference type="CDD" id="cd18580">
    <property type="entry name" value="ABC_6TM_ABCC_D2"/>
    <property type="match status" value="1"/>
</dbReference>
<dbReference type="PROSITE" id="PS50929">
    <property type="entry name" value="ABC_TM1F"/>
    <property type="match status" value="2"/>
</dbReference>
<dbReference type="Pfam" id="PF00005">
    <property type="entry name" value="ABC_tran"/>
    <property type="match status" value="2"/>
</dbReference>
<dbReference type="InterPro" id="IPR044746">
    <property type="entry name" value="ABCC_6TM_D1"/>
</dbReference>
<dbReference type="InterPro" id="IPR036640">
    <property type="entry name" value="ABC1_TM_sf"/>
</dbReference>
<organism evidence="15 16">
    <name type="scientific">Magnusiomyces paraingens</name>
    <dbReference type="NCBI Taxonomy" id="2606893"/>
    <lineage>
        <taxon>Eukaryota</taxon>
        <taxon>Fungi</taxon>
        <taxon>Dikarya</taxon>
        <taxon>Ascomycota</taxon>
        <taxon>Saccharomycotina</taxon>
        <taxon>Dipodascomycetes</taxon>
        <taxon>Dipodascales</taxon>
        <taxon>Dipodascaceae</taxon>
        <taxon>Magnusiomyces</taxon>
    </lineage>
</organism>
<dbReference type="FunFam" id="1.20.1560.10:FF:000006">
    <property type="entry name" value="ATP-binding cassette, sub-family C (CFTR/MRP), member 9"/>
    <property type="match status" value="1"/>
</dbReference>
<dbReference type="CDD" id="cd03250">
    <property type="entry name" value="ABCC_MRP_domain1"/>
    <property type="match status" value="1"/>
</dbReference>